<dbReference type="Pfam" id="PF01327">
    <property type="entry name" value="Pep_deformylase"/>
    <property type="match status" value="1"/>
</dbReference>
<comment type="caution">
    <text evidence="2">The sequence shown here is derived from an EMBL/GenBank/DDBJ whole genome shotgun (WGS) entry which is preliminary data.</text>
</comment>
<dbReference type="SUPFAM" id="SSF56420">
    <property type="entry name" value="Peptide deformylase"/>
    <property type="match status" value="1"/>
</dbReference>
<dbReference type="Gene3D" id="3.90.45.10">
    <property type="entry name" value="Peptide deformylase"/>
    <property type="match status" value="1"/>
</dbReference>
<gene>
    <name evidence="2" type="ORF">LCGC14_1225380</name>
</gene>
<evidence type="ECO:0000313" key="2">
    <source>
        <dbReference type="EMBL" id="KKM91743.1"/>
    </source>
</evidence>
<protein>
    <recommendedName>
        <fullName evidence="3">Peptide deformylase</fullName>
    </recommendedName>
</protein>
<dbReference type="InterPro" id="IPR023635">
    <property type="entry name" value="Peptide_deformylase"/>
</dbReference>
<dbReference type="AlphaFoldDB" id="A0A0F9LE04"/>
<proteinExistence type="inferred from homology"/>
<accession>A0A0F9LE04</accession>
<dbReference type="PANTHER" id="PTHR10458:SF22">
    <property type="entry name" value="PEPTIDE DEFORMYLASE"/>
    <property type="match status" value="1"/>
</dbReference>
<comment type="similarity">
    <text evidence="1">Belongs to the polypeptide deformylase family.</text>
</comment>
<dbReference type="GO" id="GO:0042586">
    <property type="term" value="F:peptide deformylase activity"/>
    <property type="evidence" value="ECO:0007669"/>
    <property type="project" value="InterPro"/>
</dbReference>
<reference evidence="2" key="1">
    <citation type="journal article" date="2015" name="Nature">
        <title>Complex archaea that bridge the gap between prokaryotes and eukaryotes.</title>
        <authorList>
            <person name="Spang A."/>
            <person name="Saw J.H."/>
            <person name="Jorgensen S.L."/>
            <person name="Zaremba-Niedzwiedzka K."/>
            <person name="Martijn J."/>
            <person name="Lind A.E."/>
            <person name="van Eijk R."/>
            <person name="Schleper C."/>
            <person name="Guy L."/>
            <person name="Ettema T.J."/>
        </authorList>
    </citation>
    <scope>NUCLEOTIDE SEQUENCE</scope>
</reference>
<dbReference type="PANTHER" id="PTHR10458">
    <property type="entry name" value="PEPTIDE DEFORMYLASE"/>
    <property type="match status" value="1"/>
</dbReference>
<evidence type="ECO:0000256" key="1">
    <source>
        <dbReference type="ARBA" id="ARBA00010759"/>
    </source>
</evidence>
<sequence>MRLITNLEWSKEDFDKRLRFKTEPVKKVDLVLQQLAIDLLEEMYNLDALGLAANQVGLRMKLCVIDPAYMQGEKMPIAMFNPEVVEHGEDLFISPERCLSLPDVGVHVNRFRNTKIRFLGLNGKEYTIQDDNSLLSSVIQHEIDHLNGIIMTDRVPNAAEVHYKNTNAS</sequence>
<dbReference type="NCBIfam" id="TIGR00079">
    <property type="entry name" value="pept_deformyl"/>
    <property type="match status" value="1"/>
</dbReference>
<dbReference type="InterPro" id="IPR036821">
    <property type="entry name" value="Peptide_deformylase_sf"/>
</dbReference>
<dbReference type="EMBL" id="LAZR01006492">
    <property type="protein sequence ID" value="KKM91743.1"/>
    <property type="molecule type" value="Genomic_DNA"/>
</dbReference>
<dbReference type="CDD" id="cd00487">
    <property type="entry name" value="Pep_deformylase"/>
    <property type="match status" value="1"/>
</dbReference>
<evidence type="ECO:0008006" key="3">
    <source>
        <dbReference type="Google" id="ProtNLM"/>
    </source>
</evidence>
<name>A0A0F9LE04_9ZZZZ</name>
<dbReference type="PIRSF" id="PIRSF004749">
    <property type="entry name" value="Pep_def"/>
    <property type="match status" value="1"/>
</dbReference>
<dbReference type="PRINTS" id="PR01576">
    <property type="entry name" value="PDEFORMYLASE"/>
</dbReference>
<dbReference type="HAMAP" id="MF_00163">
    <property type="entry name" value="Pep_deformylase"/>
    <property type="match status" value="1"/>
</dbReference>
<organism evidence="2">
    <name type="scientific">marine sediment metagenome</name>
    <dbReference type="NCBI Taxonomy" id="412755"/>
    <lineage>
        <taxon>unclassified sequences</taxon>
        <taxon>metagenomes</taxon>
        <taxon>ecological metagenomes</taxon>
    </lineage>
</organism>